<gene>
    <name evidence="2" type="ORF">PYK22_02547</name>
</gene>
<proteinExistence type="predicted"/>
<keyword evidence="3" id="KW-1185">Reference proteome</keyword>
<dbReference type="EMBL" id="CBXV010000008">
    <property type="protein sequence ID" value="CDM66516.1"/>
    <property type="molecule type" value="Genomic_DNA"/>
</dbReference>
<feature type="transmembrane region" description="Helical" evidence="1">
    <location>
        <begin position="49"/>
        <end position="76"/>
    </location>
</feature>
<evidence type="ECO:0000313" key="3">
    <source>
        <dbReference type="Proteomes" id="UP000031518"/>
    </source>
</evidence>
<dbReference type="Proteomes" id="UP000031518">
    <property type="component" value="Unassembled WGS sequence"/>
</dbReference>
<feature type="transmembrane region" description="Helical" evidence="1">
    <location>
        <begin position="351"/>
        <end position="374"/>
    </location>
</feature>
<feature type="transmembrane region" description="Helical" evidence="1">
    <location>
        <begin position="288"/>
        <end position="307"/>
    </location>
</feature>
<dbReference type="AlphaFoldDB" id="A0A0B6WZH3"/>
<accession>A0A0B6WZH3</accession>
<evidence type="ECO:0000313" key="2">
    <source>
        <dbReference type="EMBL" id="CDM66516.1"/>
    </source>
</evidence>
<dbReference type="RefSeq" id="WP_157770861.1">
    <property type="nucleotide sequence ID" value="NZ_CBXV010000008.1"/>
</dbReference>
<dbReference type="PANTHER" id="PTHR43044:SF1">
    <property type="entry name" value="QUINOL:CYTOCHROME C OXIDOREDUCTASE QUINONE-BINDING SUBUNIT 2"/>
    <property type="match status" value="1"/>
</dbReference>
<feature type="transmembrane region" description="Helical" evidence="1">
    <location>
        <begin position="126"/>
        <end position="150"/>
    </location>
</feature>
<dbReference type="PANTHER" id="PTHR43044">
    <property type="match status" value="1"/>
</dbReference>
<feature type="transmembrane region" description="Helical" evidence="1">
    <location>
        <begin position="319"/>
        <end position="339"/>
    </location>
</feature>
<keyword evidence="1" id="KW-0812">Transmembrane</keyword>
<feature type="transmembrane region" description="Helical" evidence="1">
    <location>
        <begin position="249"/>
        <end position="268"/>
    </location>
</feature>
<reference evidence="2 3" key="1">
    <citation type="submission" date="2013-12" db="EMBL/GenBank/DDBJ databases">
        <authorList>
            <person name="Stott M."/>
        </authorList>
    </citation>
    <scope>NUCLEOTIDE SEQUENCE [LARGE SCALE GENOMIC DNA]</scope>
    <source>
        <strain evidence="2 3">K22</strain>
    </source>
</reference>
<organism evidence="2 3">
    <name type="scientific">Pyrinomonas methylaliphatogenes</name>
    <dbReference type="NCBI Taxonomy" id="454194"/>
    <lineage>
        <taxon>Bacteria</taxon>
        <taxon>Pseudomonadati</taxon>
        <taxon>Acidobacteriota</taxon>
        <taxon>Blastocatellia</taxon>
        <taxon>Blastocatellales</taxon>
        <taxon>Pyrinomonadaceae</taxon>
        <taxon>Pyrinomonas</taxon>
    </lineage>
</organism>
<keyword evidence="1" id="KW-1133">Transmembrane helix</keyword>
<evidence type="ECO:0000256" key="1">
    <source>
        <dbReference type="SAM" id="Phobius"/>
    </source>
</evidence>
<dbReference type="STRING" id="454194.PYK22_02547"/>
<feature type="transmembrane region" description="Helical" evidence="1">
    <location>
        <begin position="173"/>
        <end position="194"/>
    </location>
</feature>
<dbReference type="OrthoDB" id="140980at2"/>
<feature type="transmembrane region" description="Helical" evidence="1">
    <location>
        <begin position="88"/>
        <end position="106"/>
    </location>
</feature>
<sequence length="398" mass="45508">MIQRMEAAPPELGRLRNVALIVGIIGAALTALGAVLDTRQFFFSYLIGYVLWTGVAVGSLGLLMVHHVAGGAWTLVIRRILEAATRTIPLMLVLFIPIAFGIHQLYEWSHEEAMAANELLQHKAPYLNVSFFLARFAVYFIVWLVLAYLLNKWSAEQDAQAETRALEGRMQRISGPGLILFFLTVTFAVFDLIMSLDPEWYSTIFGLIMATAWGMSAFAFAVTIFIYLRQTEPLRAVVLPAHLHDLGKFMLMFVMLWSYLSFSQFLLIWSGNLPEEIPWYLRRMSGGWQYVSLGLVLFQFAFPFLLLLSRDIKRNPRRLVAIALFLLAVRWLDVVWLVAPEAHREEYRSAFHLHWLDLVAPLGIGGLWIAFFAWQLGRRPLLPRHDTLLEKAFHPAHH</sequence>
<keyword evidence="1" id="KW-0472">Membrane</keyword>
<name>A0A0B6WZH3_9BACT</name>
<feature type="transmembrane region" description="Helical" evidence="1">
    <location>
        <begin position="200"/>
        <end position="228"/>
    </location>
</feature>
<reference evidence="2 3" key="2">
    <citation type="submission" date="2015-01" db="EMBL/GenBank/DDBJ databases">
        <title>Complete genome sequence of Pyrinomonas methylaliphatogenes type strain K22T.</title>
        <authorList>
            <person name="Lee K.C.Y."/>
            <person name="Power J.F."/>
            <person name="Dunfield P.F."/>
            <person name="Morgan X.C."/>
            <person name="Huttenhower C."/>
            <person name="Stott M.B."/>
        </authorList>
    </citation>
    <scope>NUCLEOTIDE SEQUENCE [LARGE SCALE GENOMIC DNA]</scope>
    <source>
        <strain evidence="2 3">K22</strain>
    </source>
</reference>
<protein>
    <submittedName>
        <fullName evidence="2">Quinol:cytochrome c oxidoreductase quinone-binding subunit 2</fullName>
    </submittedName>
</protein>